<accession>A0A804NMF7</accession>
<feature type="compositionally biased region" description="Basic residues" evidence="1">
    <location>
        <begin position="84"/>
        <end position="93"/>
    </location>
</feature>
<dbReference type="Gramene" id="Zm00001eb171330_T001">
    <property type="protein sequence ID" value="Zm00001eb171330_P001"/>
    <property type="gene ID" value="Zm00001eb171330"/>
</dbReference>
<evidence type="ECO:0000313" key="3">
    <source>
        <dbReference type="Proteomes" id="UP000007305"/>
    </source>
</evidence>
<dbReference type="AlphaFoldDB" id="A0A804NMF7"/>
<feature type="region of interest" description="Disordered" evidence="1">
    <location>
        <begin position="29"/>
        <end position="128"/>
    </location>
</feature>
<proteinExistence type="predicted"/>
<feature type="compositionally biased region" description="Low complexity" evidence="1">
    <location>
        <begin position="116"/>
        <end position="128"/>
    </location>
</feature>
<reference evidence="3" key="1">
    <citation type="journal article" date="2009" name="Science">
        <title>The B73 maize genome: complexity, diversity, and dynamics.</title>
        <authorList>
            <person name="Schnable P.S."/>
            <person name="Ware D."/>
            <person name="Fulton R.S."/>
            <person name="Stein J.C."/>
            <person name="Wei F."/>
            <person name="Pasternak S."/>
            <person name="Liang C."/>
            <person name="Zhang J."/>
            <person name="Fulton L."/>
            <person name="Graves T.A."/>
            <person name="Minx P."/>
            <person name="Reily A.D."/>
            <person name="Courtney L."/>
            <person name="Kruchowski S.S."/>
            <person name="Tomlinson C."/>
            <person name="Strong C."/>
            <person name="Delehaunty K."/>
            <person name="Fronick C."/>
            <person name="Courtney B."/>
            <person name="Rock S.M."/>
            <person name="Belter E."/>
            <person name="Du F."/>
            <person name="Kim K."/>
            <person name="Abbott R.M."/>
            <person name="Cotton M."/>
            <person name="Levy A."/>
            <person name="Marchetto P."/>
            <person name="Ochoa K."/>
            <person name="Jackson S.M."/>
            <person name="Gillam B."/>
            <person name="Chen W."/>
            <person name="Yan L."/>
            <person name="Higginbotham J."/>
            <person name="Cardenas M."/>
            <person name="Waligorski J."/>
            <person name="Applebaum E."/>
            <person name="Phelps L."/>
            <person name="Falcone J."/>
            <person name="Kanchi K."/>
            <person name="Thane T."/>
            <person name="Scimone A."/>
            <person name="Thane N."/>
            <person name="Henke J."/>
            <person name="Wang T."/>
            <person name="Ruppert J."/>
            <person name="Shah N."/>
            <person name="Rotter K."/>
            <person name="Hodges J."/>
            <person name="Ingenthron E."/>
            <person name="Cordes M."/>
            <person name="Kohlberg S."/>
            <person name="Sgro J."/>
            <person name="Delgado B."/>
            <person name="Mead K."/>
            <person name="Chinwalla A."/>
            <person name="Leonard S."/>
            <person name="Crouse K."/>
            <person name="Collura K."/>
            <person name="Kudrna D."/>
            <person name="Currie J."/>
            <person name="He R."/>
            <person name="Angelova A."/>
            <person name="Rajasekar S."/>
            <person name="Mueller T."/>
            <person name="Lomeli R."/>
            <person name="Scara G."/>
            <person name="Ko A."/>
            <person name="Delaney K."/>
            <person name="Wissotski M."/>
            <person name="Lopez G."/>
            <person name="Campos D."/>
            <person name="Braidotti M."/>
            <person name="Ashley E."/>
            <person name="Golser W."/>
            <person name="Kim H."/>
            <person name="Lee S."/>
            <person name="Lin J."/>
            <person name="Dujmic Z."/>
            <person name="Kim W."/>
            <person name="Talag J."/>
            <person name="Zuccolo A."/>
            <person name="Fan C."/>
            <person name="Sebastian A."/>
            <person name="Kramer M."/>
            <person name="Spiegel L."/>
            <person name="Nascimento L."/>
            <person name="Zutavern T."/>
            <person name="Miller B."/>
            <person name="Ambroise C."/>
            <person name="Muller S."/>
            <person name="Spooner W."/>
            <person name="Narechania A."/>
            <person name="Ren L."/>
            <person name="Wei S."/>
            <person name="Kumari S."/>
            <person name="Faga B."/>
            <person name="Levy M.J."/>
            <person name="McMahan L."/>
            <person name="Van Buren P."/>
            <person name="Vaughn M.W."/>
            <person name="Ying K."/>
            <person name="Yeh C.-T."/>
            <person name="Emrich S.J."/>
            <person name="Jia Y."/>
            <person name="Kalyanaraman A."/>
            <person name="Hsia A.-P."/>
            <person name="Barbazuk W.B."/>
            <person name="Baucom R.S."/>
            <person name="Brutnell T.P."/>
            <person name="Carpita N.C."/>
            <person name="Chaparro C."/>
            <person name="Chia J.-M."/>
            <person name="Deragon J.-M."/>
            <person name="Estill J.C."/>
            <person name="Fu Y."/>
            <person name="Jeddeloh J.A."/>
            <person name="Han Y."/>
            <person name="Lee H."/>
            <person name="Li P."/>
            <person name="Lisch D.R."/>
            <person name="Liu S."/>
            <person name="Liu Z."/>
            <person name="Nagel D.H."/>
            <person name="McCann M.C."/>
            <person name="SanMiguel P."/>
            <person name="Myers A.M."/>
            <person name="Nettleton D."/>
            <person name="Nguyen J."/>
            <person name="Penning B.W."/>
            <person name="Ponnala L."/>
            <person name="Schneider K.L."/>
            <person name="Schwartz D.C."/>
            <person name="Sharma A."/>
            <person name="Soderlund C."/>
            <person name="Springer N.M."/>
            <person name="Sun Q."/>
            <person name="Wang H."/>
            <person name="Waterman M."/>
            <person name="Westerman R."/>
            <person name="Wolfgruber T.K."/>
            <person name="Yang L."/>
            <person name="Yu Y."/>
            <person name="Zhang L."/>
            <person name="Zhou S."/>
            <person name="Zhu Q."/>
            <person name="Bennetzen J.L."/>
            <person name="Dawe R.K."/>
            <person name="Jiang J."/>
            <person name="Jiang N."/>
            <person name="Presting G.G."/>
            <person name="Wessler S.R."/>
            <person name="Aluru S."/>
            <person name="Martienssen R.A."/>
            <person name="Clifton S.W."/>
            <person name="McCombie W.R."/>
            <person name="Wing R.A."/>
            <person name="Wilson R.K."/>
        </authorList>
    </citation>
    <scope>NUCLEOTIDE SEQUENCE [LARGE SCALE GENOMIC DNA]</scope>
    <source>
        <strain evidence="3">cv. B73</strain>
    </source>
</reference>
<feature type="compositionally biased region" description="Polar residues" evidence="1">
    <location>
        <begin position="94"/>
        <end position="115"/>
    </location>
</feature>
<reference evidence="2" key="3">
    <citation type="submission" date="2021-05" db="UniProtKB">
        <authorList>
            <consortium name="EnsemblPlants"/>
        </authorList>
    </citation>
    <scope>IDENTIFICATION</scope>
    <source>
        <strain evidence="2">cv. B73</strain>
    </source>
</reference>
<organism evidence="2 3">
    <name type="scientific">Zea mays</name>
    <name type="common">Maize</name>
    <dbReference type="NCBI Taxonomy" id="4577"/>
    <lineage>
        <taxon>Eukaryota</taxon>
        <taxon>Viridiplantae</taxon>
        <taxon>Streptophyta</taxon>
        <taxon>Embryophyta</taxon>
        <taxon>Tracheophyta</taxon>
        <taxon>Spermatophyta</taxon>
        <taxon>Magnoliopsida</taxon>
        <taxon>Liliopsida</taxon>
        <taxon>Poales</taxon>
        <taxon>Poaceae</taxon>
        <taxon>PACMAD clade</taxon>
        <taxon>Panicoideae</taxon>
        <taxon>Andropogonodae</taxon>
        <taxon>Andropogoneae</taxon>
        <taxon>Tripsacinae</taxon>
        <taxon>Zea</taxon>
    </lineage>
</organism>
<reference evidence="2" key="2">
    <citation type="submission" date="2019-07" db="EMBL/GenBank/DDBJ databases">
        <authorList>
            <person name="Seetharam A."/>
            <person name="Woodhouse M."/>
            <person name="Cannon E."/>
        </authorList>
    </citation>
    <scope>NUCLEOTIDE SEQUENCE [LARGE SCALE GENOMIC DNA]</scope>
    <source>
        <strain evidence="2">cv. B73</strain>
    </source>
</reference>
<protein>
    <submittedName>
        <fullName evidence="2">Uncharacterized protein</fullName>
    </submittedName>
</protein>
<evidence type="ECO:0000256" key="1">
    <source>
        <dbReference type="SAM" id="MobiDB-lite"/>
    </source>
</evidence>
<feature type="compositionally biased region" description="Polar residues" evidence="1">
    <location>
        <begin position="31"/>
        <end position="41"/>
    </location>
</feature>
<dbReference type="EnsemblPlants" id="Zm00001eb171330_T001">
    <property type="protein sequence ID" value="Zm00001eb171330_P001"/>
    <property type="gene ID" value="Zm00001eb171330"/>
</dbReference>
<keyword evidence="3" id="KW-1185">Reference proteome</keyword>
<name>A0A804NMF7_MAIZE</name>
<dbReference type="InParanoid" id="A0A804NMF7"/>
<evidence type="ECO:0000313" key="2">
    <source>
        <dbReference type="EnsemblPlants" id="Zm00001eb171330_P001"/>
    </source>
</evidence>
<dbReference type="Proteomes" id="UP000007305">
    <property type="component" value="Chromosome 4"/>
</dbReference>
<sequence length="344" mass="37482">MVTDYSFELYRWMKTSHFLIRLSCWQPPGNPSRSPLTGNSLSASRRLYPRNRRPSRPPFLSLERQPVQKRNETKQNRINIGMQSKHHWLKRPYKNSQSPSECHTDSPISTATDGLTATSTMSSSSGTTVTSMASPFTAAAASPFTIEFRWLFFRAFLQLTTNRSSSQRVSISSSSKSSSTTSPVNAGSLFLFCTICSTFSIFSSGKFSISTLSFCFSSSSISLLFGSRALGLGLLPPPPILGGACTGTETTGSCGGGGKSGCIGGSSCWRCCSNHETASLYIPSNEARRLPAYLCTWWSGGLYRSALLKVSRTSPANASCEGYRPAVRFCLTVPRSMGLRMMAR</sequence>